<keyword evidence="7 12" id="KW-0375">Hydrogen ion transport</keyword>
<evidence type="ECO:0000256" key="11">
    <source>
        <dbReference type="ARBA" id="ARBA00023136"/>
    </source>
</evidence>
<keyword evidence="4 12" id="KW-0813">Transport</keyword>
<evidence type="ECO:0000256" key="2">
    <source>
        <dbReference type="ARBA" id="ARBA00008892"/>
    </source>
</evidence>
<evidence type="ECO:0000256" key="12">
    <source>
        <dbReference type="RuleBase" id="RU003661"/>
    </source>
</evidence>
<evidence type="ECO:0000256" key="9">
    <source>
        <dbReference type="ARBA" id="ARBA00023065"/>
    </source>
</evidence>
<dbReference type="GO" id="GO:0015078">
    <property type="term" value="F:proton transmembrane transporter activity"/>
    <property type="evidence" value="ECO:0007669"/>
    <property type="project" value="InterPro"/>
</dbReference>
<dbReference type="GO" id="GO:0031966">
    <property type="term" value="C:mitochondrial membrane"/>
    <property type="evidence" value="ECO:0007669"/>
    <property type="project" value="UniProtKB-SubCell"/>
</dbReference>
<organism evidence="14">
    <name type="scientific">Aphrophora alni</name>
    <name type="common">European alder spittlebug</name>
    <dbReference type="NCBI Taxonomy" id="295201"/>
    <lineage>
        <taxon>Eukaryota</taxon>
        <taxon>Metazoa</taxon>
        <taxon>Ecdysozoa</taxon>
        <taxon>Arthropoda</taxon>
        <taxon>Hexapoda</taxon>
        <taxon>Insecta</taxon>
        <taxon>Pterygota</taxon>
        <taxon>Neoptera</taxon>
        <taxon>Paraneoptera</taxon>
        <taxon>Hemiptera</taxon>
        <taxon>Auchenorrhyncha</taxon>
        <taxon>Cercopoidea</taxon>
        <taxon>Aphrophoridae</taxon>
        <taxon>Aphrophora</taxon>
    </lineage>
</organism>
<keyword evidence="9 12" id="KW-0406">Ion transport</keyword>
<name>A0A343KGG3_APHAD</name>
<comment type="subcellular location">
    <subcellularLocation>
        <location evidence="1 12">Mitochondrion membrane</location>
        <topology evidence="1 12">Single-pass membrane protein</topology>
    </subcellularLocation>
</comment>
<gene>
    <name evidence="14" type="primary">atp8</name>
</gene>
<dbReference type="InterPro" id="IPR001421">
    <property type="entry name" value="ATP8_metazoa"/>
</dbReference>
<keyword evidence="8 13" id="KW-1133">Transmembrane helix</keyword>
<comment type="similarity">
    <text evidence="2 12">Belongs to the ATPase protein 8 family.</text>
</comment>
<comment type="subunit">
    <text evidence="3">F-type ATPases have 2 components, CF(1) - the catalytic core - and CF(0) - the membrane proton channel.</text>
</comment>
<evidence type="ECO:0000256" key="7">
    <source>
        <dbReference type="ARBA" id="ARBA00022781"/>
    </source>
</evidence>
<dbReference type="Pfam" id="PF00895">
    <property type="entry name" value="ATP-synt_8"/>
    <property type="match status" value="1"/>
</dbReference>
<reference evidence="14" key="1">
    <citation type="journal article" date="2017" name="Sci. Rep.">
        <title>Deep-level phylogeny of Cicadomorpha inferred from mitochondrial genomes sequenced by NGS.</title>
        <authorList>
            <person name="Song N."/>
            <person name="Cai W."/>
            <person name="Li H."/>
        </authorList>
    </citation>
    <scope>NUCLEOTIDE SEQUENCE</scope>
</reference>
<evidence type="ECO:0000256" key="1">
    <source>
        <dbReference type="ARBA" id="ARBA00004304"/>
    </source>
</evidence>
<keyword evidence="5 12" id="KW-0138">CF(0)</keyword>
<evidence type="ECO:0000256" key="4">
    <source>
        <dbReference type="ARBA" id="ARBA00022448"/>
    </source>
</evidence>
<keyword evidence="6 12" id="KW-0812">Transmembrane</keyword>
<evidence type="ECO:0000256" key="3">
    <source>
        <dbReference type="ARBA" id="ARBA00011291"/>
    </source>
</evidence>
<evidence type="ECO:0000256" key="13">
    <source>
        <dbReference type="SAM" id="Phobius"/>
    </source>
</evidence>
<feature type="transmembrane region" description="Helical" evidence="13">
    <location>
        <begin position="6"/>
        <end position="31"/>
    </location>
</feature>
<keyword evidence="11 13" id="KW-0472">Membrane</keyword>
<sequence>MPQMAPMYWTFLFMLFIMLFIIFNMMIYFIFKFNKLSLYKKLNYNQMNWKW</sequence>
<evidence type="ECO:0000256" key="5">
    <source>
        <dbReference type="ARBA" id="ARBA00022547"/>
    </source>
</evidence>
<evidence type="ECO:0000256" key="6">
    <source>
        <dbReference type="ARBA" id="ARBA00022692"/>
    </source>
</evidence>
<accession>A0A343KGG3</accession>
<dbReference type="GO" id="GO:0015986">
    <property type="term" value="P:proton motive force-driven ATP synthesis"/>
    <property type="evidence" value="ECO:0007669"/>
    <property type="project" value="InterPro"/>
</dbReference>
<dbReference type="GO" id="GO:0045259">
    <property type="term" value="C:proton-transporting ATP synthase complex"/>
    <property type="evidence" value="ECO:0007669"/>
    <property type="project" value="UniProtKB-KW"/>
</dbReference>
<proteinExistence type="inferred from homology"/>
<geneLocation type="mitochondrion" evidence="14"/>
<dbReference type="EMBL" id="KY039122">
    <property type="protein sequence ID" value="ATF28555.1"/>
    <property type="molecule type" value="Genomic_DNA"/>
</dbReference>
<evidence type="ECO:0000256" key="10">
    <source>
        <dbReference type="ARBA" id="ARBA00023128"/>
    </source>
</evidence>
<keyword evidence="10 12" id="KW-0496">Mitochondrion</keyword>
<dbReference type="AlphaFoldDB" id="A0A343KGG3"/>
<protein>
    <recommendedName>
        <fullName evidence="12">ATP synthase complex subunit 8</fullName>
    </recommendedName>
</protein>
<evidence type="ECO:0000313" key="14">
    <source>
        <dbReference type="EMBL" id="ATF28555.1"/>
    </source>
</evidence>
<evidence type="ECO:0000256" key="8">
    <source>
        <dbReference type="ARBA" id="ARBA00022989"/>
    </source>
</evidence>